<dbReference type="AlphaFoldDB" id="L9KP86"/>
<feature type="compositionally biased region" description="Polar residues" evidence="1">
    <location>
        <begin position="9"/>
        <end position="25"/>
    </location>
</feature>
<reference evidence="3" key="1">
    <citation type="submission" date="2012-07" db="EMBL/GenBank/DDBJ databases">
        <title>Genome of the Chinese tree shrew, a rising model animal genetically related to primates.</title>
        <authorList>
            <person name="Zhang G."/>
            <person name="Fan Y."/>
            <person name="Yao Y."/>
            <person name="Huang Z."/>
        </authorList>
    </citation>
    <scope>NUCLEOTIDE SEQUENCE [LARGE SCALE GENOMIC DNA]</scope>
</reference>
<evidence type="ECO:0000256" key="1">
    <source>
        <dbReference type="SAM" id="MobiDB-lite"/>
    </source>
</evidence>
<feature type="region of interest" description="Disordered" evidence="1">
    <location>
        <begin position="1"/>
        <end position="37"/>
    </location>
</feature>
<keyword evidence="3" id="KW-1185">Reference proteome</keyword>
<evidence type="ECO:0000313" key="2">
    <source>
        <dbReference type="EMBL" id="ELW64538.1"/>
    </source>
</evidence>
<sequence>MSDPRLKEQSTAGTHGHPQPQQSRGRQPLRPPGAGCLYPSALLKAEVTSVRPHQQREDRRDAELRHEVVSWAAPWKLPGRSSGHAFPKLRQNSVEPCDLGFSLASPACQGGHLLRVPCTLHSSWIPHGARKMVLSALTDSAGVGAARVGSQPLPERMRIL</sequence>
<name>L9KP86_TUPCH</name>
<evidence type="ECO:0000313" key="3">
    <source>
        <dbReference type="Proteomes" id="UP000011518"/>
    </source>
</evidence>
<organism evidence="2 3">
    <name type="scientific">Tupaia chinensis</name>
    <name type="common">Chinese tree shrew</name>
    <name type="synonym">Tupaia belangeri chinensis</name>
    <dbReference type="NCBI Taxonomy" id="246437"/>
    <lineage>
        <taxon>Eukaryota</taxon>
        <taxon>Metazoa</taxon>
        <taxon>Chordata</taxon>
        <taxon>Craniata</taxon>
        <taxon>Vertebrata</taxon>
        <taxon>Euteleostomi</taxon>
        <taxon>Mammalia</taxon>
        <taxon>Eutheria</taxon>
        <taxon>Euarchontoglires</taxon>
        <taxon>Scandentia</taxon>
        <taxon>Tupaiidae</taxon>
        <taxon>Tupaia</taxon>
    </lineage>
</organism>
<dbReference type="EMBL" id="KB320724">
    <property type="protein sequence ID" value="ELW64538.1"/>
    <property type="molecule type" value="Genomic_DNA"/>
</dbReference>
<proteinExistence type="predicted"/>
<reference evidence="3" key="2">
    <citation type="journal article" date="2013" name="Nat. Commun.">
        <title>Genome of the Chinese tree shrew.</title>
        <authorList>
            <person name="Fan Y."/>
            <person name="Huang Z.Y."/>
            <person name="Cao C.C."/>
            <person name="Chen C.S."/>
            <person name="Chen Y.X."/>
            <person name="Fan D.D."/>
            <person name="He J."/>
            <person name="Hou H.L."/>
            <person name="Hu L."/>
            <person name="Hu X.T."/>
            <person name="Jiang X.T."/>
            <person name="Lai R."/>
            <person name="Lang Y.S."/>
            <person name="Liang B."/>
            <person name="Liao S.G."/>
            <person name="Mu D."/>
            <person name="Ma Y.Y."/>
            <person name="Niu Y.Y."/>
            <person name="Sun X.Q."/>
            <person name="Xia J.Q."/>
            <person name="Xiao J."/>
            <person name="Xiong Z.Q."/>
            <person name="Xu L."/>
            <person name="Yang L."/>
            <person name="Zhang Y."/>
            <person name="Zhao W."/>
            <person name="Zhao X.D."/>
            <person name="Zheng Y.T."/>
            <person name="Zhou J.M."/>
            <person name="Zhu Y.B."/>
            <person name="Zhang G.J."/>
            <person name="Wang J."/>
            <person name="Yao Y.G."/>
        </authorList>
    </citation>
    <scope>NUCLEOTIDE SEQUENCE [LARGE SCALE GENOMIC DNA]</scope>
</reference>
<dbReference type="InParanoid" id="L9KP86"/>
<dbReference type="Proteomes" id="UP000011518">
    <property type="component" value="Unassembled WGS sequence"/>
</dbReference>
<protein>
    <submittedName>
        <fullName evidence="2">Uncharacterized protein</fullName>
    </submittedName>
</protein>
<gene>
    <name evidence="2" type="ORF">TREES_T100014937</name>
</gene>
<accession>L9KP86</accession>